<keyword evidence="16" id="KW-0594">Phospholipid biosynthesis</keyword>
<protein>
    <recommendedName>
        <fullName evidence="7 18">Phosphatidate cytidylyltransferase</fullName>
        <ecNumber evidence="6 18">2.7.7.41</ecNumber>
    </recommendedName>
</protein>
<keyword evidence="10 18" id="KW-0808">Transferase</keyword>
<comment type="caution">
    <text evidence="20">The sequence shown here is derived from an EMBL/GenBank/DDBJ whole genome shotgun (WGS) entry which is preliminary data.</text>
</comment>
<evidence type="ECO:0000256" key="11">
    <source>
        <dbReference type="ARBA" id="ARBA00022692"/>
    </source>
</evidence>
<dbReference type="EC" id="2.7.7.41" evidence="6 18"/>
<feature type="transmembrane region" description="Helical" evidence="19">
    <location>
        <begin position="7"/>
        <end position="22"/>
    </location>
</feature>
<evidence type="ECO:0000256" key="16">
    <source>
        <dbReference type="ARBA" id="ARBA00023209"/>
    </source>
</evidence>
<evidence type="ECO:0000256" key="17">
    <source>
        <dbReference type="ARBA" id="ARBA00023264"/>
    </source>
</evidence>
<evidence type="ECO:0000256" key="5">
    <source>
        <dbReference type="ARBA" id="ARBA00010185"/>
    </source>
</evidence>
<dbReference type="PANTHER" id="PTHR46382:SF1">
    <property type="entry name" value="PHOSPHATIDATE CYTIDYLYLTRANSFERASE"/>
    <property type="match status" value="1"/>
</dbReference>
<sequence>MLKQRILTALFLLPLIVVLFFLTQLEYFATAVAIIVYLVALEWAKLAGIKSSVQGSFYALAISVANIGLWFIGDDFLFWPSLSWPNTLVWDYPMIILMSGIVAVTVSVVIAMTYSSLPKWWANLPVRGLLGFALLPALFVALVSIRKVDYLFDFYRGGALVLFMFCMIWAADTGAYITGKIFGKNKLAPVVSPNKTWEGVFGGLFLSVTIAWVGAYLLKLDINDPLAYSLVAFGLAVLSVLGDLFESAMKRVANIKDSGNLLPGHGGVLDRLDSTIAVAPFFFLSYSYFGWF</sequence>
<keyword evidence="17" id="KW-1208">Phospholipid metabolism</keyword>
<organism evidence="20 21">
    <name type="scientific">Aliikangiella coralliicola</name>
    <dbReference type="NCBI Taxonomy" id="2592383"/>
    <lineage>
        <taxon>Bacteria</taxon>
        <taxon>Pseudomonadati</taxon>
        <taxon>Pseudomonadota</taxon>
        <taxon>Gammaproteobacteria</taxon>
        <taxon>Oceanospirillales</taxon>
        <taxon>Pleioneaceae</taxon>
        <taxon>Aliikangiella</taxon>
    </lineage>
</organism>
<dbReference type="OrthoDB" id="9799199at2"/>
<evidence type="ECO:0000256" key="14">
    <source>
        <dbReference type="ARBA" id="ARBA00023098"/>
    </source>
</evidence>
<dbReference type="GO" id="GO:0004605">
    <property type="term" value="F:phosphatidate cytidylyltransferase activity"/>
    <property type="evidence" value="ECO:0007669"/>
    <property type="project" value="UniProtKB-EC"/>
</dbReference>
<evidence type="ECO:0000313" key="21">
    <source>
        <dbReference type="Proteomes" id="UP000315439"/>
    </source>
</evidence>
<evidence type="ECO:0000256" key="9">
    <source>
        <dbReference type="ARBA" id="ARBA00022516"/>
    </source>
</evidence>
<comment type="subcellular location">
    <subcellularLocation>
        <location evidence="2">Cell membrane</location>
        <topology evidence="2">Multi-pass membrane protein</topology>
    </subcellularLocation>
</comment>
<dbReference type="GO" id="GO:0016024">
    <property type="term" value="P:CDP-diacylglycerol biosynthetic process"/>
    <property type="evidence" value="ECO:0007669"/>
    <property type="project" value="UniProtKB-UniPathway"/>
</dbReference>
<comment type="similarity">
    <text evidence="5 18">Belongs to the CDS family.</text>
</comment>
<dbReference type="UniPathway" id="UPA00557">
    <property type="reaction ID" value="UER00614"/>
</dbReference>
<keyword evidence="11 18" id="KW-0812">Transmembrane</keyword>
<dbReference type="PANTHER" id="PTHR46382">
    <property type="entry name" value="PHOSPHATIDATE CYTIDYLYLTRANSFERASE"/>
    <property type="match status" value="1"/>
</dbReference>
<comment type="pathway">
    <text evidence="3 18">Phospholipid metabolism; CDP-diacylglycerol biosynthesis; CDP-diacylglycerol from sn-glycerol 3-phosphate: step 3/3.</text>
</comment>
<dbReference type="EMBL" id="VIKS01000010">
    <property type="protein sequence ID" value="TQV86640.1"/>
    <property type="molecule type" value="Genomic_DNA"/>
</dbReference>
<name>A0A545UB00_9GAMM</name>
<keyword evidence="13 19" id="KW-1133">Transmembrane helix</keyword>
<keyword evidence="9" id="KW-0444">Lipid biosynthesis</keyword>
<evidence type="ECO:0000256" key="7">
    <source>
        <dbReference type="ARBA" id="ARBA00019373"/>
    </source>
</evidence>
<evidence type="ECO:0000256" key="3">
    <source>
        <dbReference type="ARBA" id="ARBA00005119"/>
    </source>
</evidence>
<evidence type="ECO:0000256" key="18">
    <source>
        <dbReference type="RuleBase" id="RU003938"/>
    </source>
</evidence>
<evidence type="ECO:0000256" key="2">
    <source>
        <dbReference type="ARBA" id="ARBA00004651"/>
    </source>
</evidence>
<evidence type="ECO:0000256" key="10">
    <source>
        <dbReference type="ARBA" id="ARBA00022679"/>
    </source>
</evidence>
<evidence type="ECO:0000256" key="1">
    <source>
        <dbReference type="ARBA" id="ARBA00001698"/>
    </source>
</evidence>
<feature type="transmembrane region" description="Helical" evidence="19">
    <location>
        <begin position="126"/>
        <end position="145"/>
    </location>
</feature>
<dbReference type="Proteomes" id="UP000315439">
    <property type="component" value="Unassembled WGS sequence"/>
</dbReference>
<evidence type="ECO:0000313" key="20">
    <source>
        <dbReference type="EMBL" id="TQV86640.1"/>
    </source>
</evidence>
<feature type="transmembrane region" description="Helical" evidence="19">
    <location>
        <begin position="92"/>
        <end position="114"/>
    </location>
</feature>
<evidence type="ECO:0000256" key="12">
    <source>
        <dbReference type="ARBA" id="ARBA00022695"/>
    </source>
</evidence>
<dbReference type="GO" id="GO:0005886">
    <property type="term" value="C:plasma membrane"/>
    <property type="evidence" value="ECO:0007669"/>
    <property type="project" value="UniProtKB-SubCell"/>
</dbReference>
<dbReference type="PROSITE" id="PS01315">
    <property type="entry name" value="CDS"/>
    <property type="match status" value="1"/>
</dbReference>
<feature type="transmembrane region" description="Helical" evidence="19">
    <location>
        <begin position="56"/>
        <end position="72"/>
    </location>
</feature>
<feature type="transmembrane region" description="Helical" evidence="19">
    <location>
        <begin position="28"/>
        <end position="44"/>
    </location>
</feature>
<keyword evidence="14" id="KW-0443">Lipid metabolism</keyword>
<feature type="transmembrane region" description="Helical" evidence="19">
    <location>
        <begin position="157"/>
        <end position="178"/>
    </location>
</feature>
<keyword evidence="8" id="KW-1003">Cell membrane</keyword>
<feature type="transmembrane region" description="Helical" evidence="19">
    <location>
        <begin position="199"/>
        <end position="220"/>
    </location>
</feature>
<evidence type="ECO:0000256" key="8">
    <source>
        <dbReference type="ARBA" id="ARBA00022475"/>
    </source>
</evidence>
<accession>A0A545UB00</accession>
<dbReference type="Pfam" id="PF01148">
    <property type="entry name" value="CTP_transf_1"/>
    <property type="match status" value="1"/>
</dbReference>
<feature type="transmembrane region" description="Helical" evidence="19">
    <location>
        <begin position="226"/>
        <end position="245"/>
    </location>
</feature>
<dbReference type="AlphaFoldDB" id="A0A545UB00"/>
<comment type="pathway">
    <text evidence="4">Lipid metabolism.</text>
</comment>
<keyword evidence="21" id="KW-1185">Reference proteome</keyword>
<evidence type="ECO:0000256" key="6">
    <source>
        <dbReference type="ARBA" id="ARBA00012487"/>
    </source>
</evidence>
<evidence type="ECO:0000256" key="15">
    <source>
        <dbReference type="ARBA" id="ARBA00023136"/>
    </source>
</evidence>
<keyword evidence="12 18" id="KW-0548">Nucleotidyltransferase</keyword>
<gene>
    <name evidence="20" type="ORF">FLL46_17255</name>
</gene>
<proteinExistence type="inferred from homology"/>
<dbReference type="InterPro" id="IPR000374">
    <property type="entry name" value="PC_trans"/>
</dbReference>
<keyword evidence="15 19" id="KW-0472">Membrane</keyword>
<evidence type="ECO:0000256" key="13">
    <source>
        <dbReference type="ARBA" id="ARBA00022989"/>
    </source>
</evidence>
<reference evidence="20 21" key="1">
    <citation type="submission" date="2019-07" db="EMBL/GenBank/DDBJ databases">
        <title>Draft genome for Aliikangiella sp. M105.</title>
        <authorList>
            <person name="Wang G."/>
        </authorList>
    </citation>
    <scope>NUCLEOTIDE SEQUENCE [LARGE SCALE GENOMIC DNA]</scope>
    <source>
        <strain evidence="20 21">M105</strain>
    </source>
</reference>
<dbReference type="RefSeq" id="WP_142932564.1">
    <property type="nucleotide sequence ID" value="NZ_ML660166.1"/>
</dbReference>
<evidence type="ECO:0000256" key="4">
    <source>
        <dbReference type="ARBA" id="ARBA00005189"/>
    </source>
</evidence>
<evidence type="ECO:0000256" key="19">
    <source>
        <dbReference type="SAM" id="Phobius"/>
    </source>
</evidence>
<comment type="catalytic activity">
    <reaction evidence="1 18">
        <text>a 1,2-diacyl-sn-glycero-3-phosphate + CTP + H(+) = a CDP-1,2-diacyl-sn-glycerol + diphosphate</text>
        <dbReference type="Rhea" id="RHEA:16229"/>
        <dbReference type="ChEBI" id="CHEBI:15378"/>
        <dbReference type="ChEBI" id="CHEBI:33019"/>
        <dbReference type="ChEBI" id="CHEBI:37563"/>
        <dbReference type="ChEBI" id="CHEBI:58332"/>
        <dbReference type="ChEBI" id="CHEBI:58608"/>
        <dbReference type="EC" id="2.7.7.41"/>
    </reaction>
</comment>